<evidence type="ECO:0000313" key="2">
    <source>
        <dbReference type="Proteomes" id="UP000644699"/>
    </source>
</evidence>
<dbReference type="SUPFAM" id="SSF56784">
    <property type="entry name" value="HAD-like"/>
    <property type="match status" value="1"/>
</dbReference>
<comment type="caution">
    <text evidence="1">The sequence shown here is derived from an EMBL/GenBank/DDBJ whole genome shotgun (WGS) entry which is preliminary data.</text>
</comment>
<dbReference type="PANTHER" id="PTHR19288:SF90">
    <property type="entry name" value="OS08G0542600 PROTEIN"/>
    <property type="match status" value="1"/>
</dbReference>
<dbReference type="CDD" id="cd07525">
    <property type="entry name" value="HAD_like"/>
    <property type="match status" value="1"/>
</dbReference>
<dbReference type="GO" id="GO:0005737">
    <property type="term" value="C:cytoplasm"/>
    <property type="evidence" value="ECO:0007669"/>
    <property type="project" value="TreeGrafter"/>
</dbReference>
<dbReference type="Pfam" id="PF13344">
    <property type="entry name" value="Hydrolase_6"/>
    <property type="match status" value="1"/>
</dbReference>
<dbReference type="RefSeq" id="WP_188907870.1">
    <property type="nucleotide sequence ID" value="NZ_BMIQ01000002.1"/>
</dbReference>
<proteinExistence type="predicted"/>
<dbReference type="NCBIfam" id="TIGR01460">
    <property type="entry name" value="HAD-SF-IIA"/>
    <property type="match status" value="1"/>
</dbReference>
<keyword evidence="2" id="KW-1185">Reference proteome</keyword>
<dbReference type="InterPro" id="IPR023214">
    <property type="entry name" value="HAD_sf"/>
</dbReference>
<evidence type="ECO:0000313" key="1">
    <source>
        <dbReference type="EMBL" id="GGD99497.1"/>
    </source>
</evidence>
<sequence length="279" mass="29379">MNAPEAIASLAAVAPAYKAIFCDVWGVVHDGVAKHAAAEAALTAARRAGCHVVLLTNSPRPNEGVRRQLDGLSFSPEAYDAIVTSGDVTRRLIAETGRPLLHVGPQRDLDLFAGLAAEFVDEARAEAVIVTGLHDDTTETPADYAPLLERLKRRDLPMICANPDVVVHRGERLIFCAGAIARDYERLGGRVAMAGKPHAPIYAEAQRVAGVAGPAEVLAVGDGLNTDIRGANAYGADALLIMAGVHRDELGGFDVAGEVLGAHLGGQDLAARFFMPRLV</sequence>
<dbReference type="GO" id="GO:0016791">
    <property type="term" value="F:phosphatase activity"/>
    <property type="evidence" value="ECO:0007669"/>
    <property type="project" value="TreeGrafter"/>
</dbReference>
<gene>
    <name evidence="1" type="ORF">GCM10011390_17900</name>
</gene>
<dbReference type="EMBL" id="BMIQ01000002">
    <property type="protein sequence ID" value="GGD99497.1"/>
    <property type="molecule type" value="Genomic_DNA"/>
</dbReference>
<dbReference type="Proteomes" id="UP000644699">
    <property type="component" value="Unassembled WGS sequence"/>
</dbReference>
<dbReference type="NCBIfam" id="TIGR01459">
    <property type="entry name" value="HAD-SF-IIA-hyp4"/>
    <property type="match status" value="1"/>
</dbReference>
<dbReference type="InterPro" id="IPR006357">
    <property type="entry name" value="HAD-SF_hydro_IIA"/>
</dbReference>
<dbReference type="PANTHER" id="PTHR19288">
    <property type="entry name" value="4-NITROPHENYLPHOSPHATASE-RELATED"/>
    <property type="match status" value="1"/>
</dbReference>
<dbReference type="InterPro" id="IPR006356">
    <property type="entry name" value="HAD-SF_hydro_IIA_hyp3"/>
</dbReference>
<dbReference type="Pfam" id="PF13242">
    <property type="entry name" value="Hydrolase_like"/>
    <property type="match status" value="1"/>
</dbReference>
<organism evidence="1 2">
    <name type="scientific">Aureimonas endophytica</name>
    <dbReference type="NCBI Taxonomy" id="2027858"/>
    <lineage>
        <taxon>Bacteria</taxon>
        <taxon>Pseudomonadati</taxon>
        <taxon>Pseudomonadota</taxon>
        <taxon>Alphaproteobacteria</taxon>
        <taxon>Hyphomicrobiales</taxon>
        <taxon>Aurantimonadaceae</taxon>
        <taxon>Aureimonas</taxon>
    </lineage>
</organism>
<name>A0A917E3B0_9HYPH</name>
<dbReference type="AlphaFoldDB" id="A0A917E3B0"/>
<reference evidence="1" key="1">
    <citation type="journal article" date="2014" name="Int. J. Syst. Evol. Microbiol.">
        <title>Complete genome sequence of Corynebacterium casei LMG S-19264T (=DSM 44701T), isolated from a smear-ripened cheese.</title>
        <authorList>
            <consortium name="US DOE Joint Genome Institute (JGI-PGF)"/>
            <person name="Walter F."/>
            <person name="Albersmeier A."/>
            <person name="Kalinowski J."/>
            <person name="Ruckert C."/>
        </authorList>
    </citation>
    <scope>NUCLEOTIDE SEQUENCE</scope>
    <source>
        <strain evidence="1">CGMCC 1.15367</strain>
    </source>
</reference>
<dbReference type="Gene3D" id="3.40.50.1000">
    <property type="entry name" value="HAD superfamily/HAD-like"/>
    <property type="match status" value="2"/>
</dbReference>
<accession>A0A917E3B0</accession>
<reference evidence="1" key="2">
    <citation type="submission" date="2020-09" db="EMBL/GenBank/DDBJ databases">
        <authorList>
            <person name="Sun Q."/>
            <person name="Zhou Y."/>
        </authorList>
    </citation>
    <scope>NUCLEOTIDE SEQUENCE</scope>
    <source>
        <strain evidence="1">CGMCC 1.15367</strain>
    </source>
</reference>
<dbReference type="InterPro" id="IPR036412">
    <property type="entry name" value="HAD-like_sf"/>
</dbReference>
<protein>
    <submittedName>
        <fullName evidence="1">Haloacid dehalogenase</fullName>
    </submittedName>
</protein>